<comment type="caution">
    <text evidence="15">The sequence shown here is derived from an EMBL/GenBank/DDBJ whole genome shotgun (WGS) entry which is preliminary data.</text>
</comment>
<evidence type="ECO:0000256" key="6">
    <source>
        <dbReference type="ARBA" id="ARBA00012865"/>
    </source>
</evidence>
<dbReference type="PROSITE" id="PS00743">
    <property type="entry name" value="BETA_LACTAMASE_B_1"/>
    <property type="match status" value="1"/>
</dbReference>
<feature type="chain" id="PRO_5045986939" description="beta-lactamase" evidence="13">
    <location>
        <begin position="19"/>
        <end position="296"/>
    </location>
</feature>
<evidence type="ECO:0000259" key="14">
    <source>
        <dbReference type="SMART" id="SM00849"/>
    </source>
</evidence>
<evidence type="ECO:0000256" key="5">
    <source>
        <dbReference type="ARBA" id="ARBA00011245"/>
    </source>
</evidence>
<comment type="similarity">
    <text evidence="4">Belongs to the metallo-beta-lactamase superfamily. Class-B beta-lactamase family.</text>
</comment>
<protein>
    <recommendedName>
        <fullName evidence="6">beta-lactamase</fullName>
        <ecNumber evidence="6">3.5.2.6</ecNumber>
    </recommendedName>
</protein>
<gene>
    <name evidence="15" type="ORF">MNKW57_14340</name>
</gene>
<keyword evidence="12" id="KW-0046">Antibiotic resistance</keyword>
<dbReference type="SUPFAM" id="SSF56281">
    <property type="entry name" value="Metallo-hydrolase/oxidoreductase"/>
    <property type="match status" value="1"/>
</dbReference>
<evidence type="ECO:0000256" key="12">
    <source>
        <dbReference type="ARBA" id="ARBA00023251"/>
    </source>
</evidence>
<dbReference type="PANTHER" id="PTHR42951">
    <property type="entry name" value="METALLO-BETA-LACTAMASE DOMAIN-CONTAINING"/>
    <property type="match status" value="1"/>
</dbReference>
<dbReference type="CDD" id="cd16282">
    <property type="entry name" value="metallo-hydrolase-like_MBL-fold"/>
    <property type="match status" value="1"/>
</dbReference>
<evidence type="ECO:0000256" key="9">
    <source>
        <dbReference type="ARBA" id="ARBA00022764"/>
    </source>
</evidence>
<sequence length="296" mass="32444">MKRFLLPALALLAQPVLAQNDMSEVEITTEQVAENIHMLQGRGGNIGVSVGEDGVFMVDDQYAPLTGKILKAISELSDKPVRFVINTHWHGDHTGGNENLSGEGALIIAHENVRKRMSADQVMEVFKRTVPAAPEAALPVITFTDATTFYWNDEEIHVFHIDPAHTDGDSIVHFRKANVIHMGDTFFNGSYPFVDTSAGGDIDGVIANAERIMALSDEKTRIIPGHGPLTDKAGLTAYRDLLVELRDRIKALVDKGMSREAVIAAKPTAEYDEKFGQGFMKPDIWTGIVYDSLTGN</sequence>
<keyword evidence="10" id="KW-0378">Hydrolase</keyword>
<keyword evidence="16" id="KW-1185">Reference proteome</keyword>
<comment type="subunit">
    <text evidence="5">Monomer.</text>
</comment>
<keyword evidence="9" id="KW-0574">Periplasm</keyword>
<reference evidence="15 16" key="1">
    <citation type="submission" date="2023-04" db="EMBL/GenBank/DDBJ databases">
        <title>Marinobulbifer ophiurae gen. nov., sp. Nov., isolate from tissue of brittle star Ophioplocus japonicus.</title>
        <authorList>
            <person name="Kawano K."/>
            <person name="Sawayama S."/>
            <person name="Nakagawa S."/>
        </authorList>
    </citation>
    <scope>NUCLEOTIDE SEQUENCE [LARGE SCALE GENOMIC DNA]</scope>
    <source>
        <strain evidence="15 16">NKW57</strain>
    </source>
</reference>
<evidence type="ECO:0000256" key="2">
    <source>
        <dbReference type="ARBA" id="ARBA00001947"/>
    </source>
</evidence>
<evidence type="ECO:0000256" key="13">
    <source>
        <dbReference type="SAM" id="SignalP"/>
    </source>
</evidence>
<evidence type="ECO:0000256" key="4">
    <source>
        <dbReference type="ARBA" id="ARBA00005250"/>
    </source>
</evidence>
<evidence type="ECO:0000256" key="11">
    <source>
        <dbReference type="ARBA" id="ARBA00022833"/>
    </source>
</evidence>
<keyword evidence="11" id="KW-0862">Zinc</keyword>
<accession>A0ABQ6LYH7</accession>
<dbReference type="RefSeq" id="WP_285763753.1">
    <property type="nucleotide sequence ID" value="NZ_BSYJ01000003.1"/>
</dbReference>
<dbReference type="InterPro" id="IPR036866">
    <property type="entry name" value="RibonucZ/Hydroxyglut_hydro"/>
</dbReference>
<comment type="subcellular location">
    <subcellularLocation>
        <location evidence="3">Periplasm</location>
    </subcellularLocation>
</comment>
<proteinExistence type="inferred from homology"/>
<dbReference type="PANTHER" id="PTHR42951:SF4">
    <property type="entry name" value="ACYL-COENZYME A THIOESTERASE MBLAC2"/>
    <property type="match status" value="1"/>
</dbReference>
<name>A0ABQ6LYH7_9GAMM</name>
<dbReference type="InterPro" id="IPR001279">
    <property type="entry name" value="Metallo-B-lactamas"/>
</dbReference>
<dbReference type="InterPro" id="IPR050855">
    <property type="entry name" value="NDM-1-like"/>
</dbReference>
<evidence type="ECO:0000313" key="16">
    <source>
        <dbReference type="Proteomes" id="UP001224392"/>
    </source>
</evidence>
<evidence type="ECO:0000256" key="10">
    <source>
        <dbReference type="ARBA" id="ARBA00022801"/>
    </source>
</evidence>
<dbReference type="EMBL" id="BSYJ01000003">
    <property type="protein sequence ID" value="GMG87113.1"/>
    <property type="molecule type" value="Genomic_DNA"/>
</dbReference>
<keyword evidence="7" id="KW-0479">Metal-binding</keyword>
<evidence type="ECO:0000256" key="8">
    <source>
        <dbReference type="ARBA" id="ARBA00022729"/>
    </source>
</evidence>
<organism evidence="15 16">
    <name type="scientific">Biformimicrobium ophioploci</name>
    <dbReference type="NCBI Taxonomy" id="3036711"/>
    <lineage>
        <taxon>Bacteria</taxon>
        <taxon>Pseudomonadati</taxon>
        <taxon>Pseudomonadota</taxon>
        <taxon>Gammaproteobacteria</taxon>
        <taxon>Cellvibrionales</taxon>
        <taxon>Microbulbiferaceae</taxon>
        <taxon>Biformimicrobium</taxon>
    </lineage>
</organism>
<dbReference type="Pfam" id="PF00753">
    <property type="entry name" value="Lactamase_B"/>
    <property type="match status" value="1"/>
</dbReference>
<dbReference type="InterPro" id="IPR001018">
    <property type="entry name" value="Beta-lactamase_class-B_CS"/>
</dbReference>
<dbReference type="Proteomes" id="UP001224392">
    <property type="component" value="Unassembled WGS sequence"/>
</dbReference>
<feature type="signal peptide" evidence="13">
    <location>
        <begin position="1"/>
        <end position="18"/>
    </location>
</feature>
<feature type="domain" description="Metallo-beta-lactamase" evidence="14">
    <location>
        <begin position="43"/>
        <end position="226"/>
    </location>
</feature>
<dbReference type="SMART" id="SM00849">
    <property type="entry name" value="Lactamase_B"/>
    <property type="match status" value="1"/>
</dbReference>
<keyword evidence="8 13" id="KW-0732">Signal</keyword>
<dbReference type="EC" id="3.5.2.6" evidence="6"/>
<evidence type="ECO:0000256" key="1">
    <source>
        <dbReference type="ARBA" id="ARBA00001526"/>
    </source>
</evidence>
<comment type="catalytic activity">
    <reaction evidence="1">
        <text>a beta-lactam + H2O = a substituted beta-amino acid</text>
        <dbReference type="Rhea" id="RHEA:20401"/>
        <dbReference type="ChEBI" id="CHEBI:15377"/>
        <dbReference type="ChEBI" id="CHEBI:35627"/>
        <dbReference type="ChEBI" id="CHEBI:140347"/>
        <dbReference type="EC" id="3.5.2.6"/>
    </reaction>
</comment>
<evidence type="ECO:0000256" key="7">
    <source>
        <dbReference type="ARBA" id="ARBA00022723"/>
    </source>
</evidence>
<evidence type="ECO:0000313" key="15">
    <source>
        <dbReference type="EMBL" id="GMG87113.1"/>
    </source>
</evidence>
<comment type="cofactor">
    <cofactor evidence="2">
        <name>Zn(2+)</name>
        <dbReference type="ChEBI" id="CHEBI:29105"/>
    </cofactor>
</comment>
<dbReference type="Gene3D" id="3.60.15.10">
    <property type="entry name" value="Ribonuclease Z/Hydroxyacylglutathione hydrolase-like"/>
    <property type="match status" value="1"/>
</dbReference>
<evidence type="ECO:0000256" key="3">
    <source>
        <dbReference type="ARBA" id="ARBA00004418"/>
    </source>
</evidence>